<accession>A0ABW8HN36</accession>
<dbReference type="EMBL" id="JBIVPC010000031">
    <property type="protein sequence ID" value="MFJ6041520.1"/>
    <property type="molecule type" value="Genomic_DNA"/>
</dbReference>
<name>A0ABW8HN36_9ACTN</name>
<dbReference type="Proteomes" id="UP001617907">
    <property type="component" value="Unassembled WGS sequence"/>
</dbReference>
<evidence type="ECO:0000313" key="1">
    <source>
        <dbReference type="EMBL" id="MFJ6041520.1"/>
    </source>
</evidence>
<gene>
    <name evidence="1" type="ORF">ACIQFM_35405</name>
</gene>
<keyword evidence="2" id="KW-1185">Reference proteome</keyword>
<proteinExistence type="predicted"/>
<evidence type="ECO:0000313" key="2">
    <source>
        <dbReference type="Proteomes" id="UP001617907"/>
    </source>
</evidence>
<evidence type="ECO:0008006" key="3">
    <source>
        <dbReference type="Google" id="ProtNLM"/>
    </source>
</evidence>
<organism evidence="1 2">
    <name type="scientific">Streptomyces ardesiacus</name>
    <dbReference type="NCBI Taxonomy" id="285564"/>
    <lineage>
        <taxon>Bacteria</taxon>
        <taxon>Bacillati</taxon>
        <taxon>Actinomycetota</taxon>
        <taxon>Actinomycetes</taxon>
        <taxon>Kitasatosporales</taxon>
        <taxon>Streptomycetaceae</taxon>
        <taxon>Streptomyces</taxon>
    </lineage>
</organism>
<comment type="caution">
    <text evidence="1">The sequence shown here is derived from an EMBL/GenBank/DDBJ whole genome shotgun (WGS) entry which is preliminary data.</text>
</comment>
<reference evidence="1 2" key="1">
    <citation type="submission" date="2024-10" db="EMBL/GenBank/DDBJ databases">
        <title>The Natural Products Discovery Center: Release of the First 8490 Sequenced Strains for Exploring Actinobacteria Biosynthetic Diversity.</title>
        <authorList>
            <person name="Kalkreuter E."/>
            <person name="Kautsar S.A."/>
            <person name="Yang D."/>
            <person name="Bader C.D."/>
            <person name="Teijaro C.N."/>
            <person name="Fluegel L."/>
            <person name="Davis C.M."/>
            <person name="Simpson J.R."/>
            <person name="Lauterbach L."/>
            <person name="Steele A.D."/>
            <person name="Gui C."/>
            <person name="Meng S."/>
            <person name="Li G."/>
            <person name="Viehrig K."/>
            <person name="Ye F."/>
            <person name="Su P."/>
            <person name="Kiefer A.F."/>
            <person name="Nichols A."/>
            <person name="Cepeda A.J."/>
            <person name="Yan W."/>
            <person name="Fan B."/>
            <person name="Jiang Y."/>
            <person name="Adhikari A."/>
            <person name="Zheng C.-J."/>
            <person name="Schuster L."/>
            <person name="Cowan T.M."/>
            <person name="Smanski M.J."/>
            <person name="Chevrette M.G."/>
            <person name="De Carvalho L.P.S."/>
            <person name="Shen B."/>
        </authorList>
    </citation>
    <scope>NUCLEOTIDE SEQUENCE [LARGE SCALE GENOMIC DNA]</scope>
    <source>
        <strain evidence="1 2">NPDC093086</strain>
    </source>
</reference>
<protein>
    <recommendedName>
        <fullName evidence="3">Thiazolylpeptide-type bacteriocin</fullName>
    </recommendedName>
</protein>
<sequence length="51" mass="5407">MNETITEHEAVEAAVVESDAETVSDEQLIAMLVDRPAPTGCRRGRAGCCSS</sequence>
<dbReference type="RefSeq" id="WP_401486210.1">
    <property type="nucleotide sequence ID" value="NZ_JBEOTR010000036.1"/>
</dbReference>